<dbReference type="Proteomes" id="UP000628775">
    <property type="component" value="Unassembled WGS sequence"/>
</dbReference>
<reference evidence="1" key="2">
    <citation type="submission" date="2020-09" db="EMBL/GenBank/DDBJ databases">
        <authorList>
            <person name="Sun Q."/>
            <person name="Zhou Y."/>
        </authorList>
    </citation>
    <scope>NUCLEOTIDE SEQUENCE</scope>
    <source>
        <strain evidence="1">CGMCC 1.15371</strain>
    </source>
</reference>
<proteinExistence type="predicted"/>
<evidence type="ECO:0008006" key="3">
    <source>
        <dbReference type="Google" id="ProtNLM"/>
    </source>
</evidence>
<evidence type="ECO:0000313" key="1">
    <source>
        <dbReference type="EMBL" id="GGE48115.1"/>
    </source>
</evidence>
<dbReference type="AlphaFoldDB" id="A0A8J3DXF8"/>
<dbReference type="InterPro" id="IPR026988">
    <property type="entry name" value="YaaC-like"/>
</dbReference>
<evidence type="ECO:0000313" key="2">
    <source>
        <dbReference type="Proteomes" id="UP000628775"/>
    </source>
</evidence>
<reference evidence="1" key="1">
    <citation type="journal article" date="2014" name="Int. J. Syst. Evol. Microbiol.">
        <title>Complete genome sequence of Corynebacterium casei LMG S-19264T (=DSM 44701T), isolated from a smear-ripened cheese.</title>
        <authorList>
            <consortium name="US DOE Joint Genome Institute (JGI-PGF)"/>
            <person name="Walter F."/>
            <person name="Albersmeier A."/>
            <person name="Kalinowski J."/>
            <person name="Ruckert C."/>
        </authorList>
    </citation>
    <scope>NUCLEOTIDE SEQUENCE</scope>
    <source>
        <strain evidence="1">CGMCC 1.15371</strain>
    </source>
</reference>
<protein>
    <recommendedName>
        <fullName evidence="3">YaaC family protein</fullName>
    </recommendedName>
</protein>
<dbReference type="Pfam" id="PF14175">
    <property type="entry name" value="YaaC"/>
    <property type="match status" value="1"/>
</dbReference>
<dbReference type="EMBL" id="BMIR01000014">
    <property type="protein sequence ID" value="GGE48115.1"/>
    <property type="molecule type" value="Genomic_DNA"/>
</dbReference>
<accession>A0A8J3DXF8</accession>
<organism evidence="1 2">
    <name type="scientific">Pullulanibacillus camelliae</name>
    <dbReference type="NCBI Taxonomy" id="1707096"/>
    <lineage>
        <taxon>Bacteria</taxon>
        <taxon>Bacillati</taxon>
        <taxon>Bacillota</taxon>
        <taxon>Bacilli</taxon>
        <taxon>Bacillales</taxon>
        <taxon>Sporolactobacillaceae</taxon>
        <taxon>Pullulanibacillus</taxon>
    </lineage>
</organism>
<dbReference type="RefSeq" id="WP_188695533.1">
    <property type="nucleotide sequence ID" value="NZ_BMIR01000014.1"/>
</dbReference>
<comment type="caution">
    <text evidence="1">The sequence shown here is derived from an EMBL/GenBank/DDBJ whole genome shotgun (WGS) entry which is preliminary data.</text>
</comment>
<gene>
    <name evidence="1" type="ORF">GCM10011391_28630</name>
</gene>
<name>A0A8J3DXF8_9BACL</name>
<keyword evidence="2" id="KW-1185">Reference proteome</keyword>
<sequence length="318" mass="37460">MKQSNTVWSHYFPFKSVTYTQQYLRSKYEKRGVKEPLSFSYKNGYPFCYYIEHGRKFYEQALSAPYELKPILLFYGAIQLLKATLLIVDERYPQNSEVLAHGLSSRKRKSQHYEFSQDTVLIQKRGLFSYVAHHLFQLSSLEGQKFKMMELLVRLPDLRQLLDQLYQTTIGYPILEIAPGIYGASERLLDDLHMTASRYFQFLKHEIKPLSTQNARAGTLTFQLNKDDLSELTFTLIDSNNTYYLPSIKKSYEPLPEILVHLMLLYNLSMIARYETEWWSELHLHQTSNDLPVIHAFLDLTQRKFPYRVARLLSDPIL</sequence>